<dbReference type="PANTHER" id="PTHR24376:SF243">
    <property type="entry name" value="C2H2-TYPE DOMAIN-CONTAINING PROTEIN"/>
    <property type="match status" value="1"/>
</dbReference>
<feature type="domain" description="C2H2-type" evidence="14">
    <location>
        <begin position="754"/>
        <end position="782"/>
    </location>
</feature>
<proteinExistence type="inferred from homology"/>
<sequence>MFITIIYFCSTVTQTFSVCPPASSGSTERKVEQQLNDVEDAVEKFLLPPSPGGDASPSRGLEHDEMNGVIEEAEQRGEDSQKLPAQGDVQTEEEEPSAKQSRTRSRRRCHICPVCSRAFTRPYRLAAHMCTHSGDKPHSCAVCGKRFAEKKTLTVHQRVHTGEKPHSCTVCGASFAQRSCLRRHKLGHAAEKPHRCSVCGRGFIQRRHLVQHERTHTGERPFGCSLCPKRFASSSGLTEHQKSHAETSPHSCPVCEKNFSTPASLRDHVRLHTGQKPHRCSLCFKSFNRPGLLKKHLQKHAAEQADAAAGKEEAPHRCFLCRQDFSSAEKLQQHLQLHERGLPFVCDVCDRSFSKASRLREHVRTHTGEKPFQCDVCKKQFSRQRVLTRHLEIHSREGRNVSGAAASAADAAAPASSLAATAAAAGSPTGATLSDADNKKADEPVKVGSPNGLQVENRNDEEEAVHSLTDGGPGGVKKLYICSVCGKSLSRPYRLKEHMKMHTAEELQRCSVCGKSFSTTTNLKAHEKTHLANKPHPCSICPRSFLWPSQLRRHMRVHIRDGLVADPADKELWFNMKTEEEEEEDEEEEEREEGLSEQDSEDLSAFATSGPLAGGRGDQGTPLLKEDEDEDVGGLINSDGEEEDWRPALIEQDGRSEIQADGGVGGGGRAGKCPICRKSFIQQAHMREHQRTHTGEKPYTCAQCNRSFAFSSALRRHQRLHADARPYQCTICQKTFKQQSVLKCHQLTHSGVRFPCPLCGKSFSRTLELTYHMDSRHSNARPYFCNICKKNLSKPRTFRNHMKLHEATDASATPPAAPADAEIIKLN</sequence>
<evidence type="ECO:0000256" key="3">
    <source>
        <dbReference type="ARBA" id="ARBA00022723"/>
    </source>
</evidence>
<feature type="domain" description="C2H2-type" evidence="14">
    <location>
        <begin position="250"/>
        <end position="277"/>
    </location>
</feature>
<dbReference type="GO" id="GO:0001228">
    <property type="term" value="F:DNA-binding transcription activator activity, RNA polymerase II-specific"/>
    <property type="evidence" value="ECO:0007669"/>
    <property type="project" value="TreeGrafter"/>
</dbReference>
<dbReference type="EMBL" id="VHII01000007">
    <property type="protein sequence ID" value="KAF1388540.1"/>
    <property type="molecule type" value="Genomic_DNA"/>
</dbReference>
<dbReference type="PANTHER" id="PTHR24376">
    <property type="entry name" value="ZINC FINGER PROTEIN"/>
    <property type="match status" value="1"/>
</dbReference>
<keyword evidence="16" id="KW-1185">Reference proteome</keyword>
<dbReference type="InterPro" id="IPR013087">
    <property type="entry name" value="Znf_C2H2_type"/>
</dbReference>
<feature type="domain" description="C2H2-type" evidence="14">
    <location>
        <begin position="372"/>
        <end position="399"/>
    </location>
</feature>
<dbReference type="GO" id="GO:0000978">
    <property type="term" value="F:RNA polymerase II cis-regulatory region sequence-specific DNA binding"/>
    <property type="evidence" value="ECO:0007669"/>
    <property type="project" value="TreeGrafter"/>
</dbReference>
<feature type="domain" description="C2H2-type" evidence="14">
    <location>
        <begin position="783"/>
        <end position="810"/>
    </location>
</feature>
<dbReference type="Gene3D" id="3.30.160.60">
    <property type="entry name" value="Classic Zinc Finger"/>
    <property type="match status" value="16"/>
</dbReference>
<feature type="domain" description="C2H2-type" evidence="14">
    <location>
        <begin position="344"/>
        <end position="371"/>
    </location>
</feature>
<evidence type="ECO:0000256" key="11">
    <source>
        <dbReference type="PROSITE-ProRule" id="PRU00042"/>
    </source>
</evidence>
<evidence type="ECO:0000256" key="1">
    <source>
        <dbReference type="ARBA" id="ARBA00004123"/>
    </source>
</evidence>
<organism evidence="15 16">
    <name type="scientific">Perca fluviatilis</name>
    <name type="common">European perch</name>
    <dbReference type="NCBI Taxonomy" id="8168"/>
    <lineage>
        <taxon>Eukaryota</taxon>
        <taxon>Metazoa</taxon>
        <taxon>Chordata</taxon>
        <taxon>Craniata</taxon>
        <taxon>Vertebrata</taxon>
        <taxon>Euteleostomi</taxon>
        <taxon>Actinopterygii</taxon>
        <taxon>Neopterygii</taxon>
        <taxon>Teleostei</taxon>
        <taxon>Neoteleostei</taxon>
        <taxon>Acanthomorphata</taxon>
        <taxon>Eupercaria</taxon>
        <taxon>Perciformes</taxon>
        <taxon>Percoidei</taxon>
        <taxon>Percidae</taxon>
        <taxon>Percinae</taxon>
        <taxon>Perca</taxon>
    </lineage>
</organism>
<feature type="domain" description="C2H2-type" evidence="14">
    <location>
        <begin position="727"/>
        <end position="754"/>
    </location>
</feature>
<feature type="region of interest" description="Disordered" evidence="12">
    <location>
        <begin position="73"/>
        <end position="103"/>
    </location>
</feature>
<reference evidence="15 16" key="1">
    <citation type="submission" date="2019-06" db="EMBL/GenBank/DDBJ databases">
        <title>A chromosome-scale genome assembly of the European perch, Perca fluviatilis.</title>
        <authorList>
            <person name="Roques C."/>
            <person name="Zahm M."/>
            <person name="Cabau C."/>
            <person name="Klopp C."/>
            <person name="Bouchez O."/>
            <person name="Donnadieu C."/>
            <person name="Kuhl H."/>
            <person name="Gislard M."/>
            <person name="Guendouz S."/>
            <person name="Journot L."/>
            <person name="Haffray P."/>
            <person name="Bestin A."/>
            <person name="Morvezen R."/>
            <person name="Feron R."/>
            <person name="Wen M."/>
            <person name="Jouanno E."/>
            <person name="Herpin A."/>
            <person name="Schartl M."/>
            <person name="Postlethwait J."/>
            <person name="Schaerlinger B."/>
            <person name="Chardard D."/>
            <person name="Lecocq T."/>
            <person name="Poncet C."/>
            <person name="Jaffrelo L."/>
            <person name="Lampietro C."/>
            <person name="Guiguen Y."/>
        </authorList>
    </citation>
    <scope>NUCLEOTIDE SEQUENCE [LARGE SCALE GENOMIC DNA]</scope>
    <source>
        <tissue evidence="15">Blood</tissue>
    </source>
</reference>
<dbReference type="FunFam" id="3.30.160.60:FF:000303">
    <property type="entry name" value="Zinc finger protein 41"/>
    <property type="match status" value="1"/>
</dbReference>
<comment type="similarity">
    <text evidence="2">Belongs to the krueppel C2H2-type zinc-finger protein family.</text>
</comment>
<feature type="domain" description="C2H2-type" evidence="14">
    <location>
        <begin position="194"/>
        <end position="221"/>
    </location>
</feature>
<evidence type="ECO:0000256" key="6">
    <source>
        <dbReference type="ARBA" id="ARBA00022833"/>
    </source>
</evidence>
<name>A0A6A5F5F1_PERFL</name>
<dbReference type="SUPFAM" id="SSF57667">
    <property type="entry name" value="beta-beta-alpha zinc fingers"/>
    <property type="match status" value="11"/>
</dbReference>
<feature type="domain" description="C2H2-type" evidence="14">
    <location>
        <begin position="536"/>
        <end position="563"/>
    </location>
</feature>
<feature type="domain" description="C2H2-type" evidence="14">
    <location>
        <begin position="316"/>
        <end position="343"/>
    </location>
</feature>
<evidence type="ECO:0000259" key="14">
    <source>
        <dbReference type="PROSITE" id="PS50157"/>
    </source>
</evidence>
<keyword evidence="8" id="KW-0238">DNA-binding</keyword>
<accession>A0A6A5F5F1</accession>
<dbReference type="Pfam" id="PF00096">
    <property type="entry name" value="zf-C2H2"/>
    <property type="match status" value="15"/>
</dbReference>
<dbReference type="GO" id="GO:0005634">
    <property type="term" value="C:nucleus"/>
    <property type="evidence" value="ECO:0007669"/>
    <property type="project" value="UniProtKB-SubCell"/>
</dbReference>
<feature type="chain" id="PRO_5025496161" description="C2H2-type domain-containing protein" evidence="13">
    <location>
        <begin position="18"/>
        <end position="827"/>
    </location>
</feature>
<feature type="domain" description="C2H2-type" evidence="14">
    <location>
        <begin position="278"/>
        <end position="305"/>
    </location>
</feature>
<dbReference type="FunFam" id="3.30.160.60:FF:000557">
    <property type="entry name" value="zinc finger and SCAN domain-containing protein 29"/>
    <property type="match status" value="1"/>
</dbReference>
<feature type="region of interest" description="Disordered" evidence="12">
    <location>
        <begin position="427"/>
        <end position="454"/>
    </location>
</feature>
<keyword evidence="13" id="KW-0732">Signal</keyword>
<evidence type="ECO:0000256" key="2">
    <source>
        <dbReference type="ARBA" id="ARBA00006991"/>
    </source>
</evidence>
<dbReference type="FunFam" id="3.30.160.60:FF:001498">
    <property type="entry name" value="Zinc finger protein 404"/>
    <property type="match status" value="1"/>
</dbReference>
<dbReference type="PROSITE" id="PS00028">
    <property type="entry name" value="ZINC_FINGER_C2H2_1"/>
    <property type="match status" value="18"/>
</dbReference>
<feature type="domain" description="C2H2-type" evidence="14">
    <location>
        <begin position="166"/>
        <end position="193"/>
    </location>
</feature>
<dbReference type="SMART" id="SM00355">
    <property type="entry name" value="ZnF_C2H2"/>
    <property type="match status" value="18"/>
</dbReference>
<feature type="compositionally biased region" description="Basic and acidic residues" evidence="12">
    <location>
        <begin position="436"/>
        <end position="445"/>
    </location>
</feature>
<dbReference type="Pfam" id="PF05605">
    <property type="entry name" value="zf-Di19"/>
    <property type="match status" value="1"/>
</dbReference>
<dbReference type="FunFam" id="3.30.160.60:FF:000065">
    <property type="entry name" value="B-cell CLL/lymphoma 6, member B"/>
    <property type="match status" value="1"/>
</dbReference>
<dbReference type="FunFam" id="3.30.160.60:FF:000045">
    <property type="entry name" value="ZFP69 zinc finger protein B"/>
    <property type="match status" value="1"/>
</dbReference>
<feature type="domain" description="C2H2-type" evidence="14">
    <location>
        <begin position="110"/>
        <end position="137"/>
    </location>
</feature>
<keyword evidence="5 11" id="KW-0863">Zinc-finger</keyword>
<keyword evidence="3" id="KW-0479">Metal-binding</keyword>
<comment type="subcellular location">
    <subcellularLocation>
        <location evidence="1">Nucleus</location>
    </subcellularLocation>
</comment>
<evidence type="ECO:0000256" key="9">
    <source>
        <dbReference type="ARBA" id="ARBA00023163"/>
    </source>
</evidence>
<feature type="region of interest" description="Disordered" evidence="12">
    <location>
        <begin position="578"/>
        <end position="645"/>
    </location>
</feature>
<feature type="domain" description="C2H2-type" evidence="14">
    <location>
        <begin position="138"/>
        <end position="165"/>
    </location>
</feature>
<dbReference type="InterPro" id="IPR036236">
    <property type="entry name" value="Znf_C2H2_sf"/>
</dbReference>
<feature type="domain" description="C2H2-type" evidence="14">
    <location>
        <begin position="480"/>
        <end position="507"/>
    </location>
</feature>
<feature type="compositionally biased region" description="Acidic residues" evidence="12">
    <location>
        <begin position="579"/>
        <end position="602"/>
    </location>
</feature>
<dbReference type="FunFam" id="3.30.160.60:FF:001840">
    <property type="entry name" value="Paternally-expressed gene 3 protein"/>
    <property type="match status" value="1"/>
</dbReference>
<evidence type="ECO:0000256" key="12">
    <source>
        <dbReference type="SAM" id="MobiDB-lite"/>
    </source>
</evidence>
<keyword evidence="9" id="KW-0804">Transcription</keyword>
<keyword evidence="4" id="KW-0677">Repeat</keyword>
<dbReference type="FunFam" id="3.30.160.60:FF:000512">
    <property type="entry name" value="zinc finger protein 197 isoform X1"/>
    <property type="match status" value="1"/>
</dbReference>
<comment type="caution">
    <text evidence="15">The sequence shown here is derived from an EMBL/GenBank/DDBJ whole genome shotgun (WGS) entry which is preliminary data.</text>
</comment>
<dbReference type="FunFam" id="3.30.160.60:FF:000100">
    <property type="entry name" value="Zinc finger 45-like"/>
    <property type="match status" value="2"/>
</dbReference>
<dbReference type="GO" id="GO:0008270">
    <property type="term" value="F:zinc ion binding"/>
    <property type="evidence" value="ECO:0007669"/>
    <property type="project" value="UniProtKB-KW"/>
</dbReference>
<dbReference type="FunFam" id="3.30.160.60:FF:002343">
    <property type="entry name" value="Zinc finger protein 33A"/>
    <property type="match status" value="1"/>
</dbReference>
<dbReference type="PROSITE" id="PS50157">
    <property type="entry name" value="ZINC_FINGER_C2H2_2"/>
    <property type="match status" value="18"/>
</dbReference>
<keyword evidence="6" id="KW-0862">Zinc</keyword>
<keyword evidence="10" id="KW-0539">Nucleus</keyword>
<feature type="domain" description="C2H2-type" evidence="14">
    <location>
        <begin position="699"/>
        <end position="726"/>
    </location>
</feature>
<dbReference type="FunFam" id="3.30.160.60:FF:001289">
    <property type="entry name" value="Zinc finger protein 574"/>
    <property type="match status" value="1"/>
</dbReference>
<feature type="signal peptide" evidence="13">
    <location>
        <begin position="1"/>
        <end position="17"/>
    </location>
</feature>
<dbReference type="InterPro" id="IPR008598">
    <property type="entry name" value="Di19_Zn-bd"/>
</dbReference>
<gene>
    <name evidence="15" type="ORF">PFLUV_G00091320</name>
</gene>
<evidence type="ECO:0000313" key="15">
    <source>
        <dbReference type="EMBL" id="KAF1388540.1"/>
    </source>
</evidence>
<evidence type="ECO:0000313" key="16">
    <source>
        <dbReference type="Proteomes" id="UP000465112"/>
    </source>
</evidence>
<dbReference type="FunFam" id="3.30.160.60:FF:000446">
    <property type="entry name" value="Zinc finger protein"/>
    <property type="match status" value="2"/>
</dbReference>
<evidence type="ECO:0000256" key="4">
    <source>
        <dbReference type="ARBA" id="ARBA00022737"/>
    </source>
</evidence>
<dbReference type="Proteomes" id="UP000465112">
    <property type="component" value="Chromosome 7"/>
</dbReference>
<feature type="domain" description="C2H2-type" evidence="14">
    <location>
        <begin position="222"/>
        <end position="249"/>
    </location>
</feature>
<evidence type="ECO:0000256" key="10">
    <source>
        <dbReference type="ARBA" id="ARBA00023242"/>
    </source>
</evidence>
<evidence type="ECO:0000256" key="7">
    <source>
        <dbReference type="ARBA" id="ARBA00023015"/>
    </source>
</evidence>
<evidence type="ECO:0000256" key="13">
    <source>
        <dbReference type="SAM" id="SignalP"/>
    </source>
</evidence>
<protein>
    <recommendedName>
        <fullName evidence="14">C2H2-type domain-containing protein</fullName>
    </recommendedName>
</protein>
<keyword evidence="7" id="KW-0805">Transcription regulation</keyword>
<evidence type="ECO:0000256" key="5">
    <source>
        <dbReference type="ARBA" id="ARBA00022771"/>
    </source>
</evidence>
<evidence type="ECO:0000256" key="8">
    <source>
        <dbReference type="ARBA" id="ARBA00023125"/>
    </source>
</evidence>
<feature type="domain" description="C2H2-type" evidence="14">
    <location>
        <begin position="508"/>
        <end position="535"/>
    </location>
</feature>
<dbReference type="AlphaFoldDB" id="A0A6A5F5F1"/>
<dbReference type="FunFam" id="3.30.160.60:FF:000710">
    <property type="entry name" value="Zinc finger protein 768"/>
    <property type="match status" value="1"/>
</dbReference>
<feature type="domain" description="C2H2-type" evidence="14">
    <location>
        <begin position="671"/>
        <end position="698"/>
    </location>
</feature>